<comment type="caution">
    <text evidence="2">The sequence shown here is derived from an EMBL/GenBank/DDBJ whole genome shotgun (WGS) entry which is preliminary data.</text>
</comment>
<dbReference type="Pfam" id="PF00156">
    <property type="entry name" value="Pribosyltran"/>
    <property type="match status" value="1"/>
</dbReference>
<gene>
    <name evidence="2" type="ORF">S01H4_04026</name>
</gene>
<dbReference type="Gene3D" id="3.30.1310.20">
    <property type="entry name" value="PRTase-like"/>
    <property type="match status" value="1"/>
</dbReference>
<evidence type="ECO:0000259" key="1">
    <source>
        <dbReference type="Pfam" id="PF00156"/>
    </source>
</evidence>
<sequence>MIFSNREKAGKILGAKVKEKGYGKDSLVLGIPRGGVVVAKEVAKILKCELDIIIPRKLRSPFNPELAFGAISDDDSLVIDESLVSLLNISQEFIEQEKKTQLKEINRRRKKYNMDKLLPDMKGKTVILVDDGIATGATMKAGVISVKKKKPEKIIVAIPVASPQSVEELKEITDEVICLYAPSYFVAVGQFYTEFSQTSDDEVIEILKKISKRKREKFIKNNKQKI</sequence>
<evidence type="ECO:0000313" key="2">
    <source>
        <dbReference type="EMBL" id="GAG61044.1"/>
    </source>
</evidence>
<proteinExistence type="predicted"/>
<name>X0YW61_9ZZZZ</name>
<accession>X0YW61</accession>
<dbReference type="EMBL" id="BART01001041">
    <property type="protein sequence ID" value="GAG61044.1"/>
    <property type="molecule type" value="Genomic_DNA"/>
</dbReference>
<dbReference type="InterPro" id="IPR029057">
    <property type="entry name" value="PRTase-like"/>
</dbReference>
<organism evidence="2">
    <name type="scientific">marine sediment metagenome</name>
    <dbReference type="NCBI Taxonomy" id="412755"/>
    <lineage>
        <taxon>unclassified sequences</taxon>
        <taxon>metagenomes</taxon>
        <taxon>ecological metagenomes</taxon>
    </lineage>
</organism>
<dbReference type="InterPro" id="IPR000836">
    <property type="entry name" value="PRTase_dom"/>
</dbReference>
<dbReference type="SUPFAM" id="SSF53271">
    <property type="entry name" value="PRTase-like"/>
    <property type="match status" value="1"/>
</dbReference>
<feature type="domain" description="Phosphoribosyltransferase" evidence="1">
    <location>
        <begin position="16"/>
        <end position="189"/>
    </location>
</feature>
<reference evidence="2" key="1">
    <citation type="journal article" date="2014" name="Front. Microbiol.">
        <title>High frequency of phylogenetically diverse reductive dehalogenase-homologous genes in deep subseafloor sedimentary metagenomes.</title>
        <authorList>
            <person name="Kawai M."/>
            <person name="Futagami T."/>
            <person name="Toyoda A."/>
            <person name="Takaki Y."/>
            <person name="Nishi S."/>
            <person name="Hori S."/>
            <person name="Arai W."/>
            <person name="Tsubouchi T."/>
            <person name="Morono Y."/>
            <person name="Uchiyama I."/>
            <person name="Ito T."/>
            <person name="Fujiyama A."/>
            <person name="Inagaki F."/>
            <person name="Takami H."/>
        </authorList>
    </citation>
    <scope>NUCLEOTIDE SEQUENCE</scope>
    <source>
        <strain evidence="2">Expedition CK06-06</strain>
    </source>
</reference>
<dbReference type="CDD" id="cd06223">
    <property type="entry name" value="PRTases_typeI"/>
    <property type="match status" value="1"/>
</dbReference>
<protein>
    <recommendedName>
        <fullName evidence="1">Phosphoribosyltransferase domain-containing protein</fullName>
    </recommendedName>
</protein>
<dbReference type="AlphaFoldDB" id="X0YW61"/>
<dbReference type="Gene3D" id="3.40.50.2020">
    <property type="match status" value="1"/>
</dbReference>